<dbReference type="PANTHER" id="PTHR47926">
    <property type="entry name" value="PENTATRICOPEPTIDE REPEAT-CONTAINING PROTEIN"/>
    <property type="match status" value="1"/>
</dbReference>
<dbReference type="GO" id="GO:0008270">
    <property type="term" value="F:zinc ion binding"/>
    <property type="evidence" value="ECO:0007669"/>
    <property type="project" value="InterPro"/>
</dbReference>
<dbReference type="FunFam" id="1.25.40.10:FF:000958">
    <property type="entry name" value="Pentatricopeptide repeat-containing protein At4g39530"/>
    <property type="match status" value="1"/>
</dbReference>
<feature type="repeat" description="PPR" evidence="3">
    <location>
        <begin position="98"/>
        <end position="132"/>
    </location>
</feature>
<dbReference type="PANTHER" id="PTHR47926:SF475">
    <property type="entry name" value="DYW DOMAIN-CONTAINING PROTEIN"/>
    <property type="match status" value="1"/>
</dbReference>
<dbReference type="InterPro" id="IPR046848">
    <property type="entry name" value="E_motif"/>
</dbReference>
<dbReference type="Pfam" id="PF14432">
    <property type="entry name" value="DYW_deaminase"/>
    <property type="match status" value="1"/>
</dbReference>
<reference evidence="5" key="1">
    <citation type="journal article" date="2016" name="Nat. Genet.">
        <title>A high-quality carrot genome assembly provides new insights into carotenoid accumulation and asterid genome evolution.</title>
        <authorList>
            <person name="Iorizzo M."/>
            <person name="Ellison S."/>
            <person name="Senalik D."/>
            <person name="Zeng P."/>
            <person name="Satapoomin P."/>
            <person name="Huang J."/>
            <person name="Bowman M."/>
            <person name="Iovene M."/>
            <person name="Sanseverino W."/>
            <person name="Cavagnaro P."/>
            <person name="Yildiz M."/>
            <person name="Macko-Podgorni A."/>
            <person name="Moranska E."/>
            <person name="Grzebelus E."/>
            <person name="Grzebelus D."/>
            <person name="Ashrafi H."/>
            <person name="Zheng Z."/>
            <person name="Cheng S."/>
            <person name="Spooner D."/>
            <person name="Van Deynze A."/>
            <person name="Simon P."/>
        </authorList>
    </citation>
    <scope>NUCLEOTIDE SEQUENCE</scope>
    <source>
        <tissue evidence="5">Leaf</tissue>
    </source>
</reference>
<proteinExistence type="inferred from homology"/>
<keyword evidence="6" id="KW-1185">Reference proteome</keyword>
<feature type="repeat" description="PPR" evidence="3">
    <location>
        <begin position="640"/>
        <end position="674"/>
    </location>
</feature>
<comment type="similarity">
    <text evidence="1">Belongs to the PPR family. PCMP-H subfamily.</text>
</comment>
<dbReference type="EMBL" id="CP093346">
    <property type="protein sequence ID" value="WOG97121.1"/>
    <property type="molecule type" value="Genomic_DNA"/>
</dbReference>
<dbReference type="PROSITE" id="PS51375">
    <property type="entry name" value="PPR"/>
    <property type="match status" value="5"/>
</dbReference>
<evidence type="ECO:0000259" key="4">
    <source>
        <dbReference type="Pfam" id="PF14432"/>
    </source>
</evidence>
<organism evidence="5 6">
    <name type="scientific">Daucus carota subsp. sativus</name>
    <name type="common">Carrot</name>
    <dbReference type="NCBI Taxonomy" id="79200"/>
    <lineage>
        <taxon>Eukaryota</taxon>
        <taxon>Viridiplantae</taxon>
        <taxon>Streptophyta</taxon>
        <taxon>Embryophyta</taxon>
        <taxon>Tracheophyta</taxon>
        <taxon>Spermatophyta</taxon>
        <taxon>Magnoliopsida</taxon>
        <taxon>eudicotyledons</taxon>
        <taxon>Gunneridae</taxon>
        <taxon>Pentapetalae</taxon>
        <taxon>asterids</taxon>
        <taxon>campanulids</taxon>
        <taxon>Apiales</taxon>
        <taxon>Apiaceae</taxon>
        <taxon>Apioideae</taxon>
        <taxon>Scandiceae</taxon>
        <taxon>Daucinae</taxon>
        <taxon>Daucus</taxon>
        <taxon>Daucus sect. Daucus</taxon>
    </lineage>
</organism>
<dbReference type="InterPro" id="IPR032867">
    <property type="entry name" value="DYW_dom"/>
</dbReference>
<dbReference type="Pfam" id="PF01535">
    <property type="entry name" value="PPR"/>
    <property type="match status" value="5"/>
</dbReference>
<evidence type="ECO:0000256" key="1">
    <source>
        <dbReference type="ARBA" id="ARBA00006643"/>
    </source>
</evidence>
<sequence length="810" mass="91395">MKLYRSCQATLKSSFQMRTFSYSADARSIKTGFDPNTCRTNFQLKNLIERGRIHHARQLFDQMPHRNTCSTNMLISGYVKLGDVDVARELFDGISDPNAVSWTILIGGYSQRKRPVEAFKLYREMCRYGTVPDHVTFPTLLSGCYESMMGKEIVQVHGHIVKLGFDSMLKVCNSLVDSYCKSHLLALGFQLLKEMPVRDSVTFNAMISGYSKDGMDELAIKLFKEMQHLGLRPSDFTFAAVLCASTGLDDVGLAKQIHSLVVKANFVCDVYVGNALLDFYSKHDCVDDVRKLFDEMPELDGVSYNVVITAYAWQGLLRESFGLFRDLQLTRFDRRQFPFATMLSLAANLTDVEMGKQIHAQTILTKADTDILVGNALVDMYAKCNSFREVNVIFANLSYRSSVPWTALISAYVQNECHEEALALFNEMRRTNVWGDQATFASTLKACASLSLISLGKQIHSSIIRSGFMSNVFSGSALLDMYAKSGSLKDAMLSFQEMPIRNVVSWNAMISAYAQNGDGEATIRLFNEMIHSGLQPDSVSFLCVLTACSHRGLVQEALWFFSSMTESYKLVPKKEHYASVVDVLCRKGKFDDAENLISNMPFEPDEIMWSSVLNSCRIHKNEDLAKKAADKLFNMDVLRDAAAYVNMSNIYAAAGQWNEVGKVKKAMRERGVKKVPAYSWVEIKHKFHVFTANDTTHPQFEEIKRKIDTLDIKMEREGYKPDTSCALHDVDEDIKIESLKYHSERLAIAYSLISTPEGTPILVMKNLRACTDCHAAIKIISKIVGRDITVRDSSRFHHFKNGLCSCDDYW</sequence>
<dbReference type="InterPro" id="IPR002885">
    <property type="entry name" value="PPR_rpt"/>
</dbReference>
<evidence type="ECO:0000313" key="6">
    <source>
        <dbReference type="Proteomes" id="UP000077755"/>
    </source>
</evidence>
<dbReference type="Pfam" id="PF13041">
    <property type="entry name" value="PPR_2"/>
    <property type="match status" value="4"/>
</dbReference>
<dbReference type="Gene3D" id="1.25.40.10">
    <property type="entry name" value="Tetratricopeptide repeat domain"/>
    <property type="match status" value="6"/>
</dbReference>
<feature type="repeat" description="PPR" evidence="3">
    <location>
        <begin position="502"/>
        <end position="536"/>
    </location>
</feature>
<dbReference type="Pfam" id="PF20431">
    <property type="entry name" value="E_motif"/>
    <property type="match status" value="1"/>
</dbReference>
<feature type="domain" description="DYW" evidence="4">
    <location>
        <begin position="718"/>
        <end position="810"/>
    </location>
</feature>
<feature type="repeat" description="PPR" evidence="3">
    <location>
        <begin position="401"/>
        <end position="435"/>
    </location>
</feature>
<dbReference type="InterPro" id="IPR046960">
    <property type="entry name" value="PPR_At4g14850-like_plant"/>
</dbReference>
<name>A0AAF0WY51_DAUCS</name>
<feature type="repeat" description="PPR" evidence="3">
    <location>
        <begin position="199"/>
        <end position="233"/>
    </location>
</feature>
<evidence type="ECO:0000313" key="5">
    <source>
        <dbReference type="EMBL" id="WOG97121.1"/>
    </source>
</evidence>
<dbReference type="FunFam" id="1.25.40.10:FF:001404">
    <property type="entry name" value="Putative pentatricopeptide repeat-containing protein"/>
    <property type="match status" value="1"/>
</dbReference>
<dbReference type="InterPro" id="IPR011990">
    <property type="entry name" value="TPR-like_helical_dom_sf"/>
</dbReference>
<keyword evidence="2" id="KW-0677">Repeat</keyword>
<dbReference type="Proteomes" id="UP000077755">
    <property type="component" value="Chromosome 4"/>
</dbReference>
<evidence type="ECO:0000256" key="3">
    <source>
        <dbReference type="PROSITE-ProRule" id="PRU00708"/>
    </source>
</evidence>
<protein>
    <recommendedName>
        <fullName evidence="4">DYW domain-containing protein</fullName>
    </recommendedName>
</protein>
<dbReference type="AlphaFoldDB" id="A0AAF0WY51"/>
<gene>
    <name evidence="5" type="ORF">DCAR_0416460</name>
</gene>
<accession>A0AAF0WY51</accession>
<dbReference type="GO" id="GO:0009451">
    <property type="term" value="P:RNA modification"/>
    <property type="evidence" value="ECO:0007669"/>
    <property type="project" value="InterPro"/>
</dbReference>
<reference evidence="5" key="2">
    <citation type="submission" date="2022-03" db="EMBL/GenBank/DDBJ databases">
        <title>Draft title - Genomic analysis of global carrot germplasm unveils the trajectory of domestication and the origin of high carotenoid orange carrot.</title>
        <authorList>
            <person name="Iorizzo M."/>
            <person name="Ellison S."/>
            <person name="Senalik D."/>
            <person name="Macko-Podgorni A."/>
            <person name="Grzebelus D."/>
            <person name="Bostan H."/>
            <person name="Rolling W."/>
            <person name="Curaba J."/>
            <person name="Simon P."/>
        </authorList>
    </citation>
    <scope>NUCLEOTIDE SEQUENCE</scope>
    <source>
        <tissue evidence="5">Leaf</tissue>
    </source>
</reference>
<evidence type="ECO:0000256" key="2">
    <source>
        <dbReference type="ARBA" id="ARBA00022737"/>
    </source>
</evidence>
<dbReference type="GO" id="GO:0003723">
    <property type="term" value="F:RNA binding"/>
    <property type="evidence" value="ECO:0007669"/>
    <property type="project" value="InterPro"/>
</dbReference>
<dbReference type="NCBIfam" id="TIGR00756">
    <property type="entry name" value="PPR"/>
    <property type="match status" value="5"/>
</dbReference>
<dbReference type="FunFam" id="1.25.40.10:FF:000227">
    <property type="entry name" value="Pentatricopeptide repeat-containing protein At3g13880"/>
    <property type="match status" value="1"/>
</dbReference>
<dbReference type="FunFam" id="1.25.40.10:FF:000031">
    <property type="entry name" value="Pentatricopeptide repeat-containing protein mitochondrial"/>
    <property type="match status" value="1"/>
</dbReference>
<dbReference type="KEGG" id="dcr:108219202"/>